<accession>A0A4Y9YVA6</accession>
<dbReference type="InterPro" id="IPR000210">
    <property type="entry name" value="BTB/POZ_dom"/>
</dbReference>
<sequence>MNGSSDVPQYQQDAGAPFDDGDADIIIRSSDGVDFRIYKNILTKASRGFADMFSARPVPANPPLDKSDPNYKDGLPIISLSENSHDLRLFFEWLYPMDNPDLSKPSNLAAVLALMQKYVVDGYPKAIESVLLALVARVPQSAYALACRYQYPQIARAAAKESLKFSAHLSFDDLELAHLSTKQLYALTKYRDDCSRRAFVESHEYDTWAPHHALPYGEDDEDPPCSCPTSDDTGERLPGWFKTHVGEYRTALERCPHPSTLSQHDFALPPKLMTEAAVCPRCTGYLKRKSLESFRYAFAARLDEVYDKASAHDKSTPPDTCSPTRLSDRYTSTSWINGLYPPTFAPTGQLLAFSPSHTQEDSSSQTSLTALTIPIIPARNNEVVIAFRLALSTDKTGRIHTQAGIPATLLKHTRDVSHRIGIARRLIAKFSADAGGKGFVDLEEGVRLEDMGKHADVLEIDDPYSARVEKEVVLLDVGVVDATTVSEKCQEILRIGGERLPFPPAALRRLLGESTFNNEPRKWSKATFKPLRRIRRARCGSRRLAAPDDL</sequence>
<proteinExistence type="predicted"/>
<evidence type="ECO:0000313" key="2">
    <source>
        <dbReference type="EMBL" id="TFY66506.1"/>
    </source>
</evidence>
<dbReference type="SMART" id="SM00225">
    <property type="entry name" value="BTB"/>
    <property type="match status" value="1"/>
</dbReference>
<evidence type="ECO:0000313" key="3">
    <source>
        <dbReference type="Proteomes" id="UP000298327"/>
    </source>
</evidence>
<name>A0A4Y9YVA6_9AGAM</name>
<keyword evidence="3" id="KW-1185">Reference proteome</keyword>
<reference evidence="2 3" key="1">
    <citation type="submission" date="2019-02" db="EMBL/GenBank/DDBJ databases">
        <title>Genome sequencing of the rare red list fungi Dentipellis fragilis.</title>
        <authorList>
            <person name="Buettner E."/>
            <person name="Kellner H."/>
        </authorList>
    </citation>
    <scope>NUCLEOTIDE SEQUENCE [LARGE SCALE GENOMIC DNA]</scope>
    <source>
        <strain evidence="2 3">DSM 105465</strain>
    </source>
</reference>
<gene>
    <name evidence="2" type="ORF">EVG20_g4579</name>
</gene>
<dbReference type="Gene3D" id="3.30.710.10">
    <property type="entry name" value="Potassium Channel Kv1.1, Chain A"/>
    <property type="match status" value="1"/>
</dbReference>
<dbReference type="EMBL" id="SEOQ01000241">
    <property type="protein sequence ID" value="TFY66506.1"/>
    <property type="molecule type" value="Genomic_DNA"/>
</dbReference>
<comment type="caution">
    <text evidence="2">The sequence shown here is derived from an EMBL/GenBank/DDBJ whole genome shotgun (WGS) entry which is preliminary data.</text>
</comment>
<protein>
    <recommendedName>
        <fullName evidence="1">BTB domain-containing protein</fullName>
    </recommendedName>
</protein>
<organism evidence="2 3">
    <name type="scientific">Dentipellis fragilis</name>
    <dbReference type="NCBI Taxonomy" id="205917"/>
    <lineage>
        <taxon>Eukaryota</taxon>
        <taxon>Fungi</taxon>
        <taxon>Dikarya</taxon>
        <taxon>Basidiomycota</taxon>
        <taxon>Agaricomycotina</taxon>
        <taxon>Agaricomycetes</taxon>
        <taxon>Russulales</taxon>
        <taxon>Hericiaceae</taxon>
        <taxon>Dentipellis</taxon>
    </lineage>
</organism>
<dbReference type="Proteomes" id="UP000298327">
    <property type="component" value="Unassembled WGS sequence"/>
</dbReference>
<evidence type="ECO:0000259" key="1">
    <source>
        <dbReference type="PROSITE" id="PS50097"/>
    </source>
</evidence>
<dbReference type="OrthoDB" id="3357985at2759"/>
<dbReference type="InterPro" id="IPR011333">
    <property type="entry name" value="SKP1/BTB/POZ_sf"/>
</dbReference>
<feature type="domain" description="BTB" evidence="1">
    <location>
        <begin position="23"/>
        <end position="95"/>
    </location>
</feature>
<dbReference type="PROSITE" id="PS50097">
    <property type="entry name" value="BTB"/>
    <property type="match status" value="1"/>
</dbReference>
<dbReference type="AlphaFoldDB" id="A0A4Y9YVA6"/>